<evidence type="ECO:0000256" key="1">
    <source>
        <dbReference type="ARBA" id="ARBA00004141"/>
    </source>
</evidence>
<sequence length="260" mass="27204">MTRPAAWRLVLAHARAQGLEIARSPLALVTNTMYPTLAFAFFVLPQRGIVTDPVQSLVATTQLSLFGVLSALVFGYGISAAQDRADPWTTYLRTLPAGAVATTAARFVVGLVAVAASLVPLLLVAALATAAPEAFTAGALAWWRAPAAAAIVLASGLPFLAMAVAIAYTTTPRSALALAQIVTFPLAFVGGLMFPPETFPHWADAVSLATPVRAARDLAVGTLLDAPIPPSSLPVLLGWTAALLALAVWANRRDEGRRFR</sequence>
<keyword evidence="2 6" id="KW-0812">Transmembrane</keyword>
<dbReference type="PIRSF" id="PIRSF006648">
    <property type="entry name" value="DrrB"/>
    <property type="match status" value="1"/>
</dbReference>
<feature type="transmembrane region" description="Helical" evidence="6">
    <location>
        <begin position="26"/>
        <end position="44"/>
    </location>
</feature>
<dbReference type="EMBL" id="BAFE01000043">
    <property type="protein sequence ID" value="GAB48090.1"/>
    <property type="molecule type" value="Genomic_DNA"/>
</dbReference>
<dbReference type="InterPro" id="IPR013525">
    <property type="entry name" value="ABC2_TM"/>
</dbReference>
<keyword evidence="5" id="KW-0046">Antibiotic resistance</keyword>
<reference evidence="8 9" key="1">
    <citation type="submission" date="2012-02" db="EMBL/GenBank/DDBJ databases">
        <title>Whole genome shotgun sequence of Mobilicoccus pelagius NBRC 104925.</title>
        <authorList>
            <person name="Yoshida Y."/>
            <person name="Hosoyama A."/>
            <person name="Tsuchikane K."/>
            <person name="Katsumata H."/>
            <person name="Yamazaki S."/>
            <person name="Fujita N."/>
        </authorList>
    </citation>
    <scope>NUCLEOTIDE SEQUENCE [LARGE SCALE GENOMIC DNA]</scope>
    <source>
        <strain evidence="8 9">NBRC 104925</strain>
    </source>
</reference>
<evidence type="ECO:0000313" key="9">
    <source>
        <dbReference type="Proteomes" id="UP000004367"/>
    </source>
</evidence>
<proteinExistence type="predicted"/>
<evidence type="ECO:0000256" key="5">
    <source>
        <dbReference type="ARBA" id="ARBA00023251"/>
    </source>
</evidence>
<dbReference type="Pfam" id="PF01061">
    <property type="entry name" value="ABC2_membrane"/>
    <property type="match status" value="1"/>
</dbReference>
<feature type="transmembrane region" description="Helical" evidence="6">
    <location>
        <begin position="175"/>
        <end position="194"/>
    </location>
</feature>
<dbReference type="AlphaFoldDB" id="H5UQT2"/>
<evidence type="ECO:0000256" key="4">
    <source>
        <dbReference type="ARBA" id="ARBA00023136"/>
    </source>
</evidence>
<dbReference type="GO" id="GO:0046677">
    <property type="term" value="P:response to antibiotic"/>
    <property type="evidence" value="ECO:0007669"/>
    <property type="project" value="UniProtKB-KW"/>
</dbReference>
<evidence type="ECO:0000259" key="7">
    <source>
        <dbReference type="Pfam" id="PF01061"/>
    </source>
</evidence>
<comment type="caution">
    <text evidence="8">The sequence shown here is derived from an EMBL/GenBank/DDBJ whole genome shotgun (WGS) entry which is preliminary data.</text>
</comment>
<accession>H5UQT2</accession>
<organism evidence="8 9">
    <name type="scientific">Mobilicoccus pelagius NBRC 104925</name>
    <dbReference type="NCBI Taxonomy" id="1089455"/>
    <lineage>
        <taxon>Bacteria</taxon>
        <taxon>Bacillati</taxon>
        <taxon>Actinomycetota</taxon>
        <taxon>Actinomycetes</taxon>
        <taxon>Micrococcales</taxon>
        <taxon>Dermatophilaceae</taxon>
        <taxon>Mobilicoccus</taxon>
    </lineage>
</organism>
<dbReference type="Proteomes" id="UP000004367">
    <property type="component" value="Unassembled WGS sequence"/>
</dbReference>
<dbReference type="InterPro" id="IPR000412">
    <property type="entry name" value="ABC_2_transport"/>
</dbReference>
<keyword evidence="3 6" id="KW-1133">Transmembrane helix</keyword>
<dbReference type="RefSeq" id="WP_009481988.1">
    <property type="nucleotide sequence ID" value="NZ_BAFE01000043.1"/>
</dbReference>
<dbReference type="GO" id="GO:0043190">
    <property type="term" value="C:ATP-binding cassette (ABC) transporter complex"/>
    <property type="evidence" value="ECO:0007669"/>
    <property type="project" value="InterPro"/>
</dbReference>
<evidence type="ECO:0000256" key="3">
    <source>
        <dbReference type="ARBA" id="ARBA00022989"/>
    </source>
</evidence>
<keyword evidence="9" id="KW-1185">Reference proteome</keyword>
<protein>
    <submittedName>
        <fullName evidence="8">Putative ABC transporter permease protein</fullName>
    </submittedName>
</protein>
<feature type="transmembrane region" description="Helical" evidence="6">
    <location>
        <begin position="149"/>
        <end position="168"/>
    </location>
</feature>
<feature type="transmembrane region" description="Helical" evidence="6">
    <location>
        <begin position="56"/>
        <end position="78"/>
    </location>
</feature>
<dbReference type="PANTHER" id="PTHR43229:SF2">
    <property type="entry name" value="NODULATION PROTEIN J"/>
    <property type="match status" value="1"/>
</dbReference>
<evidence type="ECO:0000313" key="8">
    <source>
        <dbReference type="EMBL" id="GAB48090.1"/>
    </source>
</evidence>
<gene>
    <name evidence="8" type="ORF">MOPEL_060_00060</name>
</gene>
<evidence type="ECO:0000256" key="2">
    <source>
        <dbReference type="ARBA" id="ARBA00022692"/>
    </source>
</evidence>
<name>H5UQT2_9MICO</name>
<dbReference type="OrthoDB" id="670210at2"/>
<dbReference type="eggNOG" id="COG0842">
    <property type="taxonomic scope" value="Bacteria"/>
</dbReference>
<dbReference type="InterPro" id="IPR051784">
    <property type="entry name" value="Nod_factor_ABC_transporter"/>
</dbReference>
<evidence type="ECO:0000256" key="6">
    <source>
        <dbReference type="SAM" id="Phobius"/>
    </source>
</evidence>
<comment type="subcellular location">
    <subcellularLocation>
        <location evidence="1">Membrane</location>
        <topology evidence="1">Multi-pass membrane protein</topology>
    </subcellularLocation>
</comment>
<keyword evidence="4 6" id="KW-0472">Membrane</keyword>
<feature type="domain" description="ABC-2 type transporter transmembrane" evidence="7">
    <location>
        <begin position="15"/>
        <end position="222"/>
    </location>
</feature>
<feature type="transmembrane region" description="Helical" evidence="6">
    <location>
        <begin position="232"/>
        <end position="250"/>
    </location>
</feature>
<dbReference type="GO" id="GO:0140359">
    <property type="term" value="F:ABC-type transporter activity"/>
    <property type="evidence" value="ECO:0007669"/>
    <property type="project" value="InterPro"/>
</dbReference>
<dbReference type="STRING" id="1089455.MOPEL_060_00060"/>
<dbReference type="PANTHER" id="PTHR43229">
    <property type="entry name" value="NODULATION PROTEIN J"/>
    <property type="match status" value="1"/>
</dbReference>